<dbReference type="AlphaFoldDB" id="A0A915DKE0"/>
<comment type="similarity">
    <text evidence="3">Belongs to the UTP5 family.</text>
</comment>
<accession>A0A915DKE0</accession>
<comment type="subcellular location">
    <subcellularLocation>
        <location evidence="1">Nucleus</location>
    </subcellularLocation>
</comment>
<dbReference type="WBParaSite" id="jg20475">
    <property type="protein sequence ID" value="jg20475"/>
    <property type="gene ID" value="jg20475"/>
</dbReference>
<proteinExistence type="inferred from homology"/>
<feature type="region of interest" description="Disordered" evidence="4">
    <location>
        <begin position="1"/>
        <end position="59"/>
    </location>
</feature>
<evidence type="ECO:0000313" key="6">
    <source>
        <dbReference type="Proteomes" id="UP000887574"/>
    </source>
</evidence>
<dbReference type="GO" id="GO:0005730">
    <property type="term" value="C:nucleolus"/>
    <property type="evidence" value="ECO:0007669"/>
    <property type="project" value="TreeGrafter"/>
</dbReference>
<name>A0A915DKE0_9BILA</name>
<keyword evidence="2" id="KW-0539">Nucleus</keyword>
<protein>
    <submittedName>
        <fullName evidence="7">Small-subunit processome Utp12 domain-containing protein</fullName>
    </submittedName>
</protein>
<evidence type="ECO:0000256" key="4">
    <source>
        <dbReference type="SAM" id="MobiDB-lite"/>
    </source>
</evidence>
<evidence type="ECO:0000259" key="5">
    <source>
        <dbReference type="Pfam" id="PF04003"/>
    </source>
</evidence>
<dbReference type="Proteomes" id="UP000887574">
    <property type="component" value="Unplaced"/>
</dbReference>
<reference evidence="7" key="1">
    <citation type="submission" date="2022-11" db="UniProtKB">
        <authorList>
            <consortium name="WormBaseParasite"/>
        </authorList>
    </citation>
    <scope>IDENTIFICATION</scope>
</reference>
<sequence>MTEQRKKSGRLAARGAPSEADGTATQSSDDENQEKKPKRQKRSSTNGTPAAAITSPVRQSNPGASFAVLMSQAIQSGDQDRVAAIINRSDIQPSVISKTVEELPVLNILPFLQMVEKMMREESIVDARPWMNWLQVVLTTHASYLSSISDLDNKIGLLKEWMQRRMALRSEPVNFARSAPLTEFDA</sequence>
<feature type="domain" description="Small-subunit processome Utp12" evidence="5">
    <location>
        <begin position="90"/>
        <end position="167"/>
    </location>
</feature>
<dbReference type="PANTHER" id="PTHR44267">
    <property type="entry name" value="WD REPEAT-CONTAINING PROTEIN 43"/>
    <property type="match status" value="1"/>
</dbReference>
<dbReference type="PANTHER" id="PTHR44267:SF1">
    <property type="entry name" value="WD REPEAT-CONTAINING PROTEIN 43"/>
    <property type="match status" value="1"/>
</dbReference>
<organism evidence="6 7">
    <name type="scientific">Ditylenchus dipsaci</name>
    <dbReference type="NCBI Taxonomy" id="166011"/>
    <lineage>
        <taxon>Eukaryota</taxon>
        <taxon>Metazoa</taxon>
        <taxon>Ecdysozoa</taxon>
        <taxon>Nematoda</taxon>
        <taxon>Chromadorea</taxon>
        <taxon>Rhabditida</taxon>
        <taxon>Tylenchina</taxon>
        <taxon>Tylenchomorpha</taxon>
        <taxon>Sphaerularioidea</taxon>
        <taxon>Anguinidae</taxon>
        <taxon>Anguininae</taxon>
        <taxon>Ditylenchus</taxon>
    </lineage>
</organism>
<dbReference type="GO" id="GO:0000462">
    <property type="term" value="P:maturation of SSU-rRNA from tricistronic rRNA transcript (SSU-rRNA, 5.8S rRNA, LSU-rRNA)"/>
    <property type="evidence" value="ECO:0007669"/>
    <property type="project" value="TreeGrafter"/>
</dbReference>
<evidence type="ECO:0000256" key="2">
    <source>
        <dbReference type="ARBA" id="ARBA00023242"/>
    </source>
</evidence>
<dbReference type="InterPro" id="IPR052414">
    <property type="entry name" value="U3_snoRNA-assoc_WDR"/>
</dbReference>
<dbReference type="InterPro" id="IPR007148">
    <property type="entry name" value="SSU_processome_Utp12"/>
</dbReference>
<dbReference type="Pfam" id="PF04003">
    <property type="entry name" value="Utp12"/>
    <property type="match status" value="1"/>
</dbReference>
<evidence type="ECO:0000256" key="1">
    <source>
        <dbReference type="ARBA" id="ARBA00004123"/>
    </source>
</evidence>
<evidence type="ECO:0000256" key="3">
    <source>
        <dbReference type="ARBA" id="ARBA00038335"/>
    </source>
</evidence>
<keyword evidence="6" id="KW-1185">Reference proteome</keyword>
<evidence type="ECO:0000313" key="7">
    <source>
        <dbReference type="WBParaSite" id="jg20475"/>
    </source>
</evidence>